<comment type="caution">
    <text evidence="1">The sequence shown here is derived from an EMBL/GenBank/DDBJ whole genome shotgun (WGS) entry which is preliminary data.</text>
</comment>
<accession>A0A9D2T112</accession>
<dbReference type="Proteomes" id="UP000823895">
    <property type="component" value="Unassembled WGS sequence"/>
</dbReference>
<reference evidence="1" key="2">
    <citation type="submission" date="2021-04" db="EMBL/GenBank/DDBJ databases">
        <authorList>
            <person name="Gilroy R."/>
        </authorList>
    </citation>
    <scope>NUCLEOTIDE SEQUENCE</scope>
    <source>
        <strain evidence="1">CHK165-2605</strain>
    </source>
</reference>
<dbReference type="EMBL" id="DWWI01000052">
    <property type="protein sequence ID" value="HJC42507.1"/>
    <property type="molecule type" value="Genomic_DNA"/>
</dbReference>
<protein>
    <submittedName>
        <fullName evidence="1">Uncharacterized protein</fullName>
    </submittedName>
</protein>
<organism evidence="1 2">
    <name type="scientific">Candidatus Mediterraneibacter gallistercoris</name>
    <dbReference type="NCBI Taxonomy" id="2838671"/>
    <lineage>
        <taxon>Bacteria</taxon>
        <taxon>Bacillati</taxon>
        <taxon>Bacillota</taxon>
        <taxon>Clostridia</taxon>
        <taxon>Lachnospirales</taxon>
        <taxon>Lachnospiraceae</taxon>
        <taxon>Mediterraneibacter</taxon>
    </lineage>
</organism>
<proteinExistence type="predicted"/>
<name>A0A9D2T112_9FIRM</name>
<evidence type="ECO:0000313" key="1">
    <source>
        <dbReference type="EMBL" id="HJC42507.1"/>
    </source>
</evidence>
<dbReference type="AlphaFoldDB" id="A0A9D2T112"/>
<evidence type="ECO:0000313" key="2">
    <source>
        <dbReference type="Proteomes" id="UP000823895"/>
    </source>
</evidence>
<gene>
    <name evidence="1" type="ORF">H9756_02335</name>
</gene>
<reference evidence="1" key="1">
    <citation type="journal article" date="2021" name="PeerJ">
        <title>Extensive microbial diversity within the chicken gut microbiome revealed by metagenomics and culture.</title>
        <authorList>
            <person name="Gilroy R."/>
            <person name="Ravi A."/>
            <person name="Getino M."/>
            <person name="Pursley I."/>
            <person name="Horton D.L."/>
            <person name="Alikhan N.F."/>
            <person name="Baker D."/>
            <person name="Gharbi K."/>
            <person name="Hall N."/>
            <person name="Watson M."/>
            <person name="Adriaenssens E.M."/>
            <person name="Foster-Nyarko E."/>
            <person name="Jarju S."/>
            <person name="Secka A."/>
            <person name="Antonio M."/>
            <person name="Oren A."/>
            <person name="Chaudhuri R.R."/>
            <person name="La Ragione R."/>
            <person name="Hildebrand F."/>
            <person name="Pallen M.J."/>
        </authorList>
    </citation>
    <scope>NUCLEOTIDE SEQUENCE</scope>
    <source>
        <strain evidence="1">CHK165-2605</strain>
    </source>
</reference>
<sequence length="176" mass="20451">MVNKAETDTGKSLGNSIEEFIRRSHAKYVRSKCTIHTEFLFKTPEDYNTALKEAIRNFWISYGVVVPKRVFPEIHIEFLAVDVYRLKDTWNDRNIDLKQAILAELRKGYVEFARSKGISLSAWFSVVITNVWLIENLLVIEVPCSEFSVQFPHLARILASEEYKILIGQLNRQSRL</sequence>